<evidence type="ECO:0000313" key="2">
    <source>
        <dbReference type="EMBL" id="MFD1465159.1"/>
    </source>
</evidence>
<evidence type="ECO:0000313" key="3">
    <source>
        <dbReference type="Proteomes" id="UP001597244"/>
    </source>
</evidence>
<name>A0ABW4DKL8_9LACO</name>
<keyword evidence="3" id="KW-1185">Reference proteome</keyword>
<dbReference type="GO" id="GO:0016746">
    <property type="term" value="F:acyltransferase activity"/>
    <property type="evidence" value="ECO:0007669"/>
    <property type="project" value="UniProtKB-KW"/>
</dbReference>
<dbReference type="Gene3D" id="3.40.630.30">
    <property type="match status" value="1"/>
</dbReference>
<dbReference type="InterPro" id="IPR000182">
    <property type="entry name" value="GNAT_dom"/>
</dbReference>
<reference evidence="3" key="1">
    <citation type="journal article" date="2019" name="Int. J. Syst. Evol. Microbiol.">
        <title>The Global Catalogue of Microorganisms (GCM) 10K type strain sequencing project: providing services to taxonomists for standard genome sequencing and annotation.</title>
        <authorList>
            <consortium name="The Broad Institute Genomics Platform"/>
            <consortium name="The Broad Institute Genome Sequencing Center for Infectious Disease"/>
            <person name="Wu L."/>
            <person name="Ma J."/>
        </authorList>
    </citation>
    <scope>NUCLEOTIDE SEQUENCE [LARGE SCALE GENOMIC DNA]</scope>
    <source>
        <strain evidence="3">CCM 8951</strain>
    </source>
</reference>
<accession>A0ABW4DKL8</accession>
<comment type="caution">
    <text evidence="2">The sequence shown here is derived from an EMBL/GenBank/DDBJ whole genome shotgun (WGS) entry which is preliminary data.</text>
</comment>
<protein>
    <submittedName>
        <fullName evidence="2">GNAT family N-acetyltransferase</fullName>
        <ecNumber evidence="2">2.3.-.-</ecNumber>
    </submittedName>
</protein>
<dbReference type="SUPFAM" id="SSF55729">
    <property type="entry name" value="Acyl-CoA N-acyltransferases (Nat)"/>
    <property type="match status" value="1"/>
</dbReference>
<feature type="domain" description="N-acetyltransferase" evidence="1">
    <location>
        <begin position="145"/>
        <end position="275"/>
    </location>
</feature>
<sequence length="275" mass="31237">MTNQINSDIVAFILHHNQASDCAYVGGDTKNVNADIAEMDTYTIFASPNLQSYDSLCLVDTYTIGSKRVNEIWGPFGNQKAALLTEVIQPNNRYEMLIKSSEPFIPTITEKYGFSLVETYNQLEFNNRNRQQHETDNTNVNKVKEILFERDSAAIAECAAIHQTCFPDSSSFSDIVSNLTANTKLLVFQSDQVVLGYFLFELREQSGWLSLEYLAVDPDQQRQGVATALFEYVINHFDFSLISLMQPISHQAAFKFYQSVGFTLTEQYSHLRLDN</sequence>
<evidence type="ECO:0000259" key="1">
    <source>
        <dbReference type="PROSITE" id="PS51186"/>
    </source>
</evidence>
<dbReference type="CDD" id="cd04301">
    <property type="entry name" value="NAT_SF"/>
    <property type="match status" value="1"/>
</dbReference>
<dbReference type="Proteomes" id="UP001597244">
    <property type="component" value="Unassembled WGS sequence"/>
</dbReference>
<dbReference type="Pfam" id="PF13673">
    <property type="entry name" value="Acetyltransf_10"/>
    <property type="match status" value="1"/>
</dbReference>
<dbReference type="InterPro" id="IPR016181">
    <property type="entry name" value="Acyl_CoA_acyltransferase"/>
</dbReference>
<organism evidence="2 3">
    <name type="scientific">Lapidilactobacillus mulanensis</name>
    <dbReference type="NCBI Taxonomy" id="2485999"/>
    <lineage>
        <taxon>Bacteria</taxon>
        <taxon>Bacillati</taxon>
        <taxon>Bacillota</taxon>
        <taxon>Bacilli</taxon>
        <taxon>Lactobacillales</taxon>
        <taxon>Lactobacillaceae</taxon>
        <taxon>Lapidilactobacillus</taxon>
    </lineage>
</organism>
<keyword evidence="2" id="KW-0012">Acyltransferase</keyword>
<dbReference type="EC" id="2.3.-.-" evidence="2"/>
<gene>
    <name evidence="2" type="ORF">ACFQ4L_03515</name>
</gene>
<proteinExistence type="predicted"/>
<dbReference type="EMBL" id="JBHTOF010000025">
    <property type="protein sequence ID" value="MFD1465159.1"/>
    <property type="molecule type" value="Genomic_DNA"/>
</dbReference>
<keyword evidence="2" id="KW-0808">Transferase</keyword>
<dbReference type="PROSITE" id="PS51186">
    <property type="entry name" value="GNAT"/>
    <property type="match status" value="1"/>
</dbReference>